<protein>
    <submittedName>
        <fullName evidence="5">HU family DNA-binding protein</fullName>
    </submittedName>
</protein>
<organism evidence="5 6">
    <name type="scientific">Acidithiobacillus ferrooxidans</name>
    <name type="common">Thiobacillus ferrooxidans</name>
    <dbReference type="NCBI Taxonomy" id="920"/>
    <lineage>
        <taxon>Bacteria</taxon>
        <taxon>Pseudomonadati</taxon>
        <taxon>Pseudomonadota</taxon>
        <taxon>Acidithiobacillia</taxon>
        <taxon>Acidithiobacillales</taxon>
        <taxon>Acidithiobacillaceae</taxon>
        <taxon>Acidithiobacillus</taxon>
    </lineage>
</organism>
<dbReference type="GO" id="GO:0030261">
    <property type="term" value="P:chromosome condensation"/>
    <property type="evidence" value="ECO:0007669"/>
    <property type="project" value="UniProtKB-KW"/>
</dbReference>
<proteinExistence type="inferred from homology"/>
<dbReference type="EMBL" id="QKQP01000002">
    <property type="protein sequence ID" value="PZD81251.1"/>
    <property type="molecule type" value="Genomic_DNA"/>
</dbReference>
<dbReference type="Pfam" id="PF00216">
    <property type="entry name" value="Bac_DNA_binding"/>
    <property type="match status" value="1"/>
</dbReference>
<dbReference type="GO" id="GO:0005829">
    <property type="term" value="C:cytosol"/>
    <property type="evidence" value="ECO:0007669"/>
    <property type="project" value="TreeGrafter"/>
</dbReference>
<dbReference type="InterPro" id="IPR010992">
    <property type="entry name" value="IHF-like_DNA-bd_dom_sf"/>
</dbReference>
<evidence type="ECO:0000256" key="4">
    <source>
        <dbReference type="RuleBase" id="RU003939"/>
    </source>
</evidence>
<accession>A0A2W1KPF1</accession>
<dbReference type="InterPro" id="IPR000119">
    <property type="entry name" value="Hist_DNA-bd"/>
</dbReference>
<evidence type="ECO:0000256" key="1">
    <source>
        <dbReference type="ARBA" id="ARBA00010529"/>
    </source>
</evidence>
<dbReference type="OrthoDB" id="9799835at2"/>
<dbReference type="AlphaFoldDB" id="A0A2W1KPF1"/>
<comment type="similarity">
    <text evidence="1 4">Belongs to the bacterial histone-like protein family.</text>
</comment>
<dbReference type="InterPro" id="IPR020816">
    <property type="entry name" value="Histone-like_DNA-bd_CS"/>
</dbReference>
<evidence type="ECO:0000256" key="3">
    <source>
        <dbReference type="ARBA" id="ARBA00023125"/>
    </source>
</evidence>
<keyword evidence="2" id="KW-0226">DNA condensation</keyword>
<dbReference type="GeneID" id="65280794"/>
<dbReference type="RefSeq" id="WP_012536624.1">
    <property type="nucleotide sequence ID" value="NZ_AP025160.1"/>
</dbReference>
<dbReference type="PRINTS" id="PR01727">
    <property type="entry name" value="DNABINDINGHU"/>
</dbReference>
<name>A0A2W1KPF1_ACIFR</name>
<evidence type="ECO:0000313" key="5">
    <source>
        <dbReference type="EMBL" id="PZD81251.1"/>
    </source>
</evidence>
<dbReference type="SMART" id="SM00411">
    <property type="entry name" value="BHL"/>
    <property type="match status" value="1"/>
</dbReference>
<dbReference type="GO" id="GO:0003677">
    <property type="term" value="F:DNA binding"/>
    <property type="evidence" value="ECO:0007669"/>
    <property type="project" value="UniProtKB-KW"/>
</dbReference>
<gene>
    <name evidence="5" type="ORF">DN052_08185</name>
</gene>
<dbReference type="PANTHER" id="PTHR33175">
    <property type="entry name" value="DNA-BINDING PROTEIN HU"/>
    <property type="match status" value="1"/>
</dbReference>
<dbReference type="PANTHER" id="PTHR33175:SF3">
    <property type="entry name" value="DNA-BINDING PROTEIN HU-BETA"/>
    <property type="match status" value="1"/>
</dbReference>
<dbReference type="Proteomes" id="UP000248886">
    <property type="component" value="Unassembled WGS sequence"/>
</dbReference>
<comment type="caution">
    <text evidence="5">The sequence shown here is derived from an EMBL/GenBank/DDBJ whole genome shotgun (WGS) entry which is preliminary data.</text>
</comment>
<dbReference type="OMA" id="HMAESHE"/>
<sequence>MNKLEFVAALAQHGAMSKVDAEKMFQVFRHTLETELPTAGKIVFPGFCTFEVAEKPARKGRNPATGQEIDIPAKKSIKFKAGKEFADKVNS</sequence>
<dbReference type="SUPFAM" id="SSF47729">
    <property type="entry name" value="IHF-like DNA-binding proteins"/>
    <property type="match status" value="1"/>
</dbReference>
<evidence type="ECO:0000256" key="2">
    <source>
        <dbReference type="ARBA" id="ARBA00023067"/>
    </source>
</evidence>
<dbReference type="CDD" id="cd13831">
    <property type="entry name" value="HU"/>
    <property type="match status" value="1"/>
</dbReference>
<dbReference type="PROSITE" id="PS00045">
    <property type="entry name" value="HISTONE_LIKE"/>
    <property type="match status" value="1"/>
</dbReference>
<evidence type="ECO:0000313" key="6">
    <source>
        <dbReference type="Proteomes" id="UP000248886"/>
    </source>
</evidence>
<dbReference type="GO" id="GO:0030527">
    <property type="term" value="F:structural constituent of chromatin"/>
    <property type="evidence" value="ECO:0007669"/>
    <property type="project" value="InterPro"/>
</dbReference>
<dbReference type="Gene3D" id="4.10.520.10">
    <property type="entry name" value="IHF-like DNA-binding proteins"/>
    <property type="match status" value="1"/>
</dbReference>
<keyword evidence="3 5" id="KW-0238">DNA-binding</keyword>
<reference evidence="5 6" key="1">
    <citation type="submission" date="2018-06" db="EMBL/GenBank/DDBJ databases">
        <title>Draft sequence of Acidithiobacillus ferrooxidans CCM 4253.</title>
        <authorList>
            <person name="Moya-Beltran A."/>
            <person name="Castro M."/>
            <person name="Covarrubias P.C."/>
            <person name="Issotta F."/>
            <person name="Janiczek O."/>
            <person name="Mandl M."/>
            <person name="Kucera J."/>
            <person name="Quatrini R."/>
        </authorList>
    </citation>
    <scope>NUCLEOTIDE SEQUENCE [LARGE SCALE GENOMIC DNA]</scope>
    <source>
        <strain evidence="5 6">CCM 4253</strain>
    </source>
</reference>